<feature type="region of interest" description="Disordered" evidence="1">
    <location>
        <begin position="79"/>
        <end position="131"/>
    </location>
</feature>
<proteinExistence type="predicted"/>
<accession>A0A9P6BC60</accession>
<protein>
    <submittedName>
        <fullName evidence="2">Uncharacterized protein</fullName>
    </submittedName>
</protein>
<gene>
    <name evidence="2" type="ORF">CPB83DRAFT_841330</name>
</gene>
<dbReference type="EMBL" id="MU158109">
    <property type="protein sequence ID" value="KAF9521354.1"/>
    <property type="molecule type" value="Genomic_DNA"/>
</dbReference>
<organism evidence="2 3">
    <name type="scientific">Crepidotus variabilis</name>
    <dbReference type="NCBI Taxonomy" id="179855"/>
    <lineage>
        <taxon>Eukaryota</taxon>
        <taxon>Fungi</taxon>
        <taxon>Dikarya</taxon>
        <taxon>Basidiomycota</taxon>
        <taxon>Agaricomycotina</taxon>
        <taxon>Agaricomycetes</taxon>
        <taxon>Agaricomycetidae</taxon>
        <taxon>Agaricales</taxon>
        <taxon>Agaricineae</taxon>
        <taxon>Crepidotaceae</taxon>
        <taxon>Crepidotus</taxon>
    </lineage>
</organism>
<name>A0A9P6BC60_9AGAR</name>
<evidence type="ECO:0000256" key="1">
    <source>
        <dbReference type="SAM" id="MobiDB-lite"/>
    </source>
</evidence>
<sequence>MSKRNLLPELTLEDFLKLELVPIPPSIHPLFDENAMDVDERKLATNDKNSYRQDVLGVESSVIPITSFSREEPSTLVLRRQKSIHNYRSEGTRTRRSGGSSRSSPVSESGSDKLMPFGMGPSLSRSTSDNGSSVSSASALLSASVVTDADKKEYIEIVIKSGVYDPSNAPKEMEIPWVSLLPKILTIDVTEKRRPALAQLLTAQNMFFSQIIHEANKLVGREFIDPFMKSVKEDHPGITEADSSTYLGNQIDLLLFSSVHPFTSVSSSSSARHAVMGNLPSPFDHLIVLDLLEFITSTASFHPNIANLGSSFSRELISFCFAIRPTEAAFKKKSVSIGIISIKSMAFFYLKLLTPVRMRSTKDGITFFLILSFCNSKLLDERCDNLNGHSSAWPIKHGGVTRRVKQRETVVE</sequence>
<evidence type="ECO:0000313" key="2">
    <source>
        <dbReference type="EMBL" id="KAF9521354.1"/>
    </source>
</evidence>
<evidence type="ECO:0000313" key="3">
    <source>
        <dbReference type="Proteomes" id="UP000807306"/>
    </source>
</evidence>
<keyword evidence="3" id="KW-1185">Reference proteome</keyword>
<feature type="compositionally biased region" description="Low complexity" evidence="1">
    <location>
        <begin position="97"/>
        <end position="109"/>
    </location>
</feature>
<comment type="caution">
    <text evidence="2">The sequence shown here is derived from an EMBL/GenBank/DDBJ whole genome shotgun (WGS) entry which is preliminary data.</text>
</comment>
<reference evidence="2" key="1">
    <citation type="submission" date="2020-11" db="EMBL/GenBank/DDBJ databases">
        <authorList>
            <consortium name="DOE Joint Genome Institute"/>
            <person name="Ahrendt S."/>
            <person name="Riley R."/>
            <person name="Andreopoulos W."/>
            <person name="Labutti K."/>
            <person name="Pangilinan J."/>
            <person name="Ruiz-Duenas F.J."/>
            <person name="Barrasa J.M."/>
            <person name="Sanchez-Garcia M."/>
            <person name="Camarero S."/>
            <person name="Miyauchi S."/>
            <person name="Serrano A."/>
            <person name="Linde D."/>
            <person name="Babiker R."/>
            <person name="Drula E."/>
            <person name="Ayuso-Fernandez I."/>
            <person name="Pacheco R."/>
            <person name="Padilla G."/>
            <person name="Ferreira P."/>
            <person name="Barriuso J."/>
            <person name="Kellner H."/>
            <person name="Castanera R."/>
            <person name="Alfaro M."/>
            <person name="Ramirez L."/>
            <person name="Pisabarro A.G."/>
            <person name="Kuo A."/>
            <person name="Tritt A."/>
            <person name="Lipzen A."/>
            <person name="He G."/>
            <person name="Yan M."/>
            <person name="Ng V."/>
            <person name="Cullen D."/>
            <person name="Martin F."/>
            <person name="Rosso M.-N."/>
            <person name="Henrissat B."/>
            <person name="Hibbett D."/>
            <person name="Martinez A.T."/>
            <person name="Grigoriev I.V."/>
        </authorList>
    </citation>
    <scope>NUCLEOTIDE SEQUENCE</scope>
    <source>
        <strain evidence="2">CBS 506.95</strain>
    </source>
</reference>
<dbReference type="Proteomes" id="UP000807306">
    <property type="component" value="Unassembled WGS sequence"/>
</dbReference>
<dbReference type="AlphaFoldDB" id="A0A9P6BC60"/>